<dbReference type="eggNOG" id="ENOG502SMB5">
    <property type="taxonomic scope" value="Eukaryota"/>
</dbReference>
<organism evidence="3 4">
    <name type="scientific">Zymoseptoria tritici (strain CBS 115943 / IPO323)</name>
    <name type="common">Speckled leaf blotch fungus</name>
    <name type="synonym">Septoria tritici</name>
    <dbReference type="NCBI Taxonomy" id="336722"/>
    <lineage>
        <taxon>Eukaryota</taxon>
        <taxon>Fungi</taxon>
        <taxon>Dikarya</taxon>
        <taxon>Ascomycota</taxon>
        <taxon>Pezizomycotina</taxon>
        <taxon>Dothideomycetes</taxon>
        <taxon>Dothideomycetidae</taxon>
        <taxon>Mycosphaerellales</taxon>
        <taxon>Mycosphaerellaceae</taxon>
        <taxon>Zymoseptoria</taxon>
    </lineage>
</organism>
<dbReference type="AlphaFoldDB" id="F9XAD4"/>
<gene>
    <name evidence="3" type="ORF">MYCGRDRAFT_92805</name>
</gene>
<feature type="compositionally biased region" description="Pro residues" evidence="1">
    <location>
        <begin position="332"/>
        <end position="349"/>
    </location>
</feature>
<evidence type="ECO:0000313" key="3">
    <source>
        <dbReference type="EMBL" id="EGP88095.1"/>
    </source>
</evidence>
<evidence type="ECO:0000256" key="2">
    <source>
        <dbReference type="SAM" id="SignalP"/>
    </source>
</evidence>
<name>F9XAD4_ZYMTI</name>
<dbReference type="KEGG" id="ztr:MYCGRDRAFT_92805"/>
<evidence type="ECO:0000313" key="4">
    <source>
        <dbReference type="Proteomes" id="UP000008062"/>
    </source>
</evidence>
<dbReference type="EMBL" id="CM001199">
    <property type="protein sequence ID" value="EGP88095.1"/>
    <property type="molecule type" value="Genomic_DNA"/>
</dbReference>
<dbReference type="STRING" id="336722.F9XAD4"/>
<dbReference type="OrthoDB" id="73875at2759"/>
<dbReference type="Proteomes" id="UP000008062">
    <property type="component" value="Chromosome 4"/>
</dbReference>
<feature type="chain" id="PRO_5003395431" description="Ca2+-modulated nonselective cation channel polycystin" evidence="2">
    <location>
        <begin position="27"/>
        <end position="634"/>
    </location>
</feature>
<feature type="compositionally biased region" description="Acidic residues" evidence="1">
    <location>
        <begin position="350"/>
        <end position="360"/>
    </location>
</feature>
<dbReference type="InParanoid" id="F9XAD4"/>
<dbReference type="HOGENOM" id="CLU_431630_0_0_1"/>
<proteinExistence type="predicted"/>
<accession>F9XAD4</accession>
<feature type="region of interest" description="Disordered" evidence="1">
    <location>
        <begin position="251"/>
        <end position="295"/>
    </location>
</feature>
<feature type="region of interest" description="Disordered" evidence="1">
    <location>
        <begin position="332"/>
        <end position="360"/>
    </location>
</feature>
<dbReference type="GeneID" id="13399787"/>
<dbReference type="RefSeq" id="XP_003853119.1">
    <property type="nucleotide sequence ID" value="XM_003853071.1"/>
</dbReference>
<protein>
    <recommendedName>
        <fullName evidence="5">Ca2+-modulated nonselective cation channel polycystin</fullName>
    </recommendedName>
</protein>
<evidence type="ECO:0000256" key="1">
    <source>
        <dbReference type="SAM" id="MobiDB-lite"/>
    </source>
</evidence>
<feature type="signal peptide" evidence="2">
    <location>
        <begin position="1"/>
        <end position="26"/>
    </location>
</feature>
<feature type="compositionally biased region" description="Polar residues" evidence="1">
    <location>
        <begin position="260"/>
        <end position="295"/>
    </location>
</feature>
<reference evidence="3 4" key="1">
    <citation type="journal article" date="2011" name="PLoS Genet.">
        <title>Finished genome of the fungal wheat pathogen Mycosphaerella graminicola reveals dispensome structure, chromosome plasticity, and stealth pathogenesis.</title>
        <authorList>
            <person name="Goodwin S.B."/>
            <person name="Ben M'barek S."/>
            <person name="Dhillon B."/>
            <person name="Wittenberg A.H.J."/>
            <person name="Crane C.F."/>
            <person name="Hane J.K."/>
            <person name="Foster A.J."/>
            <person name="Van der Lee T.A.J."/>
            <person name="Grimwood J."/>
            <person name="Aerts A."/>
            <person name="Antoniw J."/>
            <person name="Bailey A."/>
            <person name="Bluhm B."/>
            <person name="Bowler J."/>
            <person name="Bristow J."/>
            <person name="van der Burgt A."/>
            <person name="Canto-Canche B."/>
            <person name="Churchill A.C.L."/>
            <person name="Conde-Ferraez L."/>
            <person name="Cools H.J."/>
            <person name="Coutinho P.M."/>
            <person name="Csukai M."/>
            <person name="Dehal P."/>
            <person name="De Wit P."/>
            <person name="Donzelli B."/>
            <person name="van de Geest H.C."/>
            <person name="van Ham R.C.H.J."/>
            <person name="Hammond-Kosack K.E."/>
            <person name="Henrissat B."/>
            <person name="Kilian A."/>
            <person name="Kobayashi A.K."/>
            <person name="Koopmann E."/>
            <person name="Kourmpetis Y."/>
            <person name="Kuzniar A."/>
            <person name="Lindquist E."/>
            <person name="Lombard V."/>
            <person name="Maliepaard C."/>
            <person name="Martins N."/>
            <person name="Mehrabi R."/>
            <person name="Nap J.P.H."/>
            <person name="Ponomarenko A."/>
            <person name="Rudd J.J."/>
            <person name="Salamov A."/>
            <person name="Schmutz J."/>
            <person name="Schouten H.J."/>
            <person name="Shapiro H."/>
            <person name="Stergiopoulos I."/>
            <person name="Torriani S.F.F."/>
            <person name="Tu H."/>
            <person name="de Vries R.P."/>
            <person name="Waalwijk C."/>
            <person name="Ware S.B."/>
            <person name="Wiebenga A."/>
            <person name="Zwiers L.-H."/>
            <person name="Oliver R.P."/>
            <person name="Grigoriev I.V."/>
            <person name="Kema G.H.J."/>
        </authorList>
    </citation>
    <scope>NUCLEOTIDE SEQUENCE [LARGE SCALE GENOMIC DNA]</scope>
    <source>
        <strain evidence="4">CBS 115943 / IPO323</strain>
    </source>
</reference>
<sequence>MHLLAHWCQALLTTLLCSLAFAFVQAHAPAEHDLPDHDGIQLRGPSMHLNTSRSMTLPTKYISIYQTGDCETEKQSTARSTILTSFIRPSLSTTTICSDTSARSISTPCYFCYDFSHVGVHHPLRCAAEFGSRYLNQRVDVCVACGDINVERVFQLRLNSHESCTVCSDQLDTTVIVARFFDRSVAFGCHIYCSGRFCNRPPSSEVTASDVATASTNFTTSMDYTASTESTTSTGSIASSDLTSSVDLTASSGVIAPNDPTASNRPTASNTPDPIGTATFTNPATSNNPPASTGPSVPILAPIPVVPPVPGLPPVPIPPPVPVLIPVPIPPPADGPDAAPVPTPAPNDPEPIESDPESPDPCDMNVASGMCSNGNYPVFDAAAGTISYYGRYFAGRTDDPRAGWKLEGCEVEEYPFGSGNPDRSLSGDSVLPLIPGSRENSRHGNHMKRWINTVSTRWRDANNPAGNLRTNGLVYCVAFNDDFTQYLPEDQVDKNICSQPYGPSFGLVTEQRKTDASGNEYRAWDTCSPSPGTQEFVSGQWQLAEGFSPAPRAMNGNVLEAQCTDAGASRAVVKRHTSNATLDYGSVKKRDHARDLLSRQTSGGFLDANIYKYFGCGGDDSDDGDPYLGDFQSS</sequence>
<keyword evidence="4" id="KW-1185">Reference proteome</keyword>
<keyword evidence="2" id="KW-0732">Signal</keyword>
<evidence type="ECO:0008006" key="5">
    <source>
        <dbReference type="Google" id="ProtNLM"/>
    </source>
</evidence>